<dbReference type="InterPro" id="IPR054722">
    <property type="entry name" value="PolX-like_BBD"/>
</dbReference>
<evidence type="ECO:0000313" key="4">
    <source>
        <dbReference type="EMBL" id="KAK9170609.1"/>
    </source>
</evidence>
<evidence type="ECO:0000259" key="2">
    <source>
        <dbReference type="Pfam" id="PF13976"/>
    </source>
</evidence>
<evidence type="ECO:0000313" key="5">
    <source>
        <dbReference type="Proteomes" id="UP001420932"/>
    </source>
</evidence>
<comment type="caution">
    <text evidence="4">The sequence shown here is derived from an EMBL/GenBank/DDBJ whole genome shotgun (WGS) entry which is preliminary data.</text>
</comment>
<evidence type="ECO:0000256" key="1">
    <source>
        <dbReference type="SAM" id="MobiDB-lite"/>
    </source>
</evidence>
<feature type="domain" description="GAG-pre-integrase" evidence="2">
    <location>
        <begin position="302"/>
        <end position="358"/>
    </location>
</feature>
<reference evidence="4 5" key="1">
    <citation type="submission" date="2024-01" db="EMBL/GenBank/DDBJ databases">
        <title>Genome assemblies of Stephania.</title>
        <authorList>
            <person name="Yang L."/>
        </authorList>
    </citation>
    <scope>NUCLEOTIDE SEQUENCE [LARGE SCALE GENOMIC DNA]</scope>
    <source>
        <strain evidence="4">YNDBR</strain>
        <tissue evidence="4">Leaf</tissue>
    </source>
</reference>
<dbReference type="Pfam" id="PF22936">
    <property type="entry name" value="Pol_BBD"/>
    <property type="match status" value="1"/>
</dbReference>
<name>A0AAP0LK93_9MAGN</name>
<feature type="compositionally biased region" description="Polar residues" evidence="1">
    <location>
        <begin position="80"/>
        <end position="100"/>
    </location>
</feature>
<dbReference type="PANTHER" id="PTHR47481:SF43">
    <property type="entry name" value="RETROTRANSPOSON COPIA-LIKE N-TERMINAL DOMAIN-CONTAINING PROTEIN"/>
    <property type="match status" value="1"/>
</dbReference>
<feature type="compositionally biased region" description="Polar residues" evidence="1">
    <location>
        <begin position="109"/>
        <end position="118"/>
    </location>
</feature>
<feature type="domain" description="Retrovirus-related Pol polyprotein from transposon TNT 1-94-like beta-barrel" evidence="3">
    <location>
        <begin position="185"/>
        <end position="262"/>
    </location>
</feature>
<dbReference type="AlphaFoldDB" id="A0AAP0LK93"/>
<accession>A0AAP0LK93</accession>
<sequence length="374" mass="41344">MRSIADDLALIRNPISDEDLVVHIITQLGDEYNPIVAALKVRESSIDFSELFDKLTDFERTLKDKGSISPPTLVTTNVAQKQPTQTQHFNRSTQGYNANSRRSRGSYGGNNSRQNQNGHRSYRQDLFCRFCEIAGHDTPDCRKLARFLKENNIHITSSQSSQKLPSPVANATTSINSPAMSQQPWLFDSGASHHATSNLSALQTYSDYGGPDEIFLGNGKGLSISHTGHTQIHTPYKPITLSNVLCAPDLQNNLISIAKLCKTNQVSVEFFSSHFLVKDLRAGAPLMRGENNNDVYCATFPCQPQVNITTKASLSSWHHKLGHPSHKVLSLVLKHNGLVFPSMSISDFHCTSCSISKSKKLPFSQNSLVSHKPL</sequence>
<protein>
    <recommendedName>
        <fullName evidence="6">GAG-pre-integrase domain-containing protein</fullName>
    </recommendedName>
</protein>
<dbReference type="PANTHER" id="PTHR47481">
    <property type="match status" value="1"/>
</dbReference>
<proteinExistence type="predicted"/>
<dbReference type="Proteomes" id="UP001420932">
    <property type="component" value="Unassembled WGS sequence"/>
</dbReference>
<organism evidence="4 5">
    <name type="scientific">Stephania yunnanensis</name>
    <dbReference type="NCBI Taxonomy" id="152371"/>
    <lineage>
        <taxon>Eukaryota</taxon>
        <taxon>Viridiplantae</taxon>
        <taxon>Streptophyta</taxon>
        <taxon>Embryophyta</taxon>
        <taxon>Tracheophyta</taxon>
        <taxon>Spermatophyta</taxon>
        <taxon>Magnoliopsida</taxon>
        <taxon>Ranunculales</taxon>
        <taxon>Menispermaceae</taxon>
        <taxon>Menispermoideae</taxon>
        <taxon>Cissampelideae</taxon>
        <taxon>Stephania</taxon>
    </lineage>
</organism>
<evidence type="ECO:0000259" key="3">
    <source>
        <dbReference type="Pfam" id="PF22936"/>
    </source>
</evidence>
<evidence type="ECO:0008006" key="6">
    <source>
        <dbReference type="Google" id="ProtNLM"/>
    </source>
</evidence>
<feature type="region of interest" description="Disordered" evidence="1">
    <location>
        <begin position="80"/>
        <end position="118"/>
    </location>
</feature>
<dbReference type="Pfam" id="PF13976">
    <property type="entry name" value="gag_pre-integrs"/>
    <property type="match status" value="1"/>
</dbReference>
<dbReference type="EMBL" id="JBBNAF010000001">
    <property type="protein sequence ID" value="KAK9170609.1"/>
    <property type="molecule type" value="Genomic_DNA"/>
</dbReference>
<keyword evidence="5" id="KW-1185">Reference proteome</keyword>
<dbReference type="InterPro" id="IPR025724">
    <property type="entry name" value="GAG-pre-integrase_dom"/>
</dbReference>
<gene>
    <name evidence="4" type="ORF">Syun_002749</name>
</gene>